<accession>W3XIA5</accession>
<dbReference type="GeneID" id="19268024"/>
<keyword evidence="2" id="KW-1185">Reference proteome</keyword>
<dbReference type="Proteomes" id="UP000030651">
    <property type="component" value="Unassembled WGS sequence"/>
</dbReference>
<gene>
    <name evidence="1" type="ORF">PFICI_03011</name>
</gene>
<proteinExistence type="predicted"/>
<organism evidence="1 2">
    <name type="scientific">Pestalotiopsis fici (strain W106-1 / CGMCC3.15140)</name>
    <dbReference type="NCBI Taxonomy" id="1229662"/>
    <lineage>
        <taxon>Eukaryota</taxon>
        <taxon>Fungi</taxon>
        <taxon>Dikarya</taxon>
        <taxon>Ascomycota</taxon>
        <taxon>Pezizomycotina</taxon>
        <taxon>Sordariomycetes</taxon>
        <taxon>Xylariomycetidae</taxon>
        <taxon>Amphisphaeriales</taxon>
        <taxon>Sporocadaceae</taxon>
        <taxon>Pestalotiopsis</taxon>
    </lineage>
</organism>
<dbReference type="InParanoid" id="W3XIA5"/>
<evidence type="ECO:0000313" key="1">
    <source>
        <dbReference type="EMBL" id="ETS84986.1"/>
    </source>
</evidence>
<sequence>MSQSEAPEWLPPEPGLEVVQPDTTEKIPVAPKRSVFERLFKHQKICGSRRRTFCWILPNGDDIVTSSDKHIEQQADADLDRDAVLSQCQWDHIHGSGDRD</sequence>
<dbReference type="HOGENOM" id="CLU_2307037_0_0_1"/>
<dbReference type="RefSeq" id="XP_007829783.1">
    <property type="nucleotide sequence ID" value="XM_007831592.1"/>
</dbReference>
<protein>
    <submittedName>
        <fullName evidence="1">Uncharacterized protein</fullName>
    </submittedName>
</protein>
<name>W3XIA5_PESFW</name>
<evidence type="ECO:0000313" key="2">
    <source>
        <dbReference type="Proteomes" id="UP000030651"/>
    </source>
</evidence>
<dbReference type="EMBL" id="KI912110">
    <property type="protein sequence ID" value="ETS84986.1"/>
    <property type="molecule type" value="Genomic_DNA"/>
</dbReference>
<reference evidence="2" key="1">
    <citation type="journal article" date="2015" name="BMC Genomics">
        <title>Genomic and transcriptomic analysis of the endophytic fungus Pestalotiopsis fici reveals its lifestyle and high potential for synthesis of natural products.</title>
        <authorList>
            <person name="Wang X."/>
            <person name="Zhang X."/>
            <person name="Liu L."/>
            <person name="Xiang M."/>
            <person name="Wang W."/>
            <person name="Sun X."/>
            <person name="Che Y."/>
            <person name="Guo L."/>
            <person name="Liu G."/>
            <person name="Guo L."/>
            <person name="Wang C."/>
            <person name="Yin W.B."/>
            <person name="Stadler M."/>
            <person name="Zhang X."/>
            <person name="Liu X."/>
        </authorList>
    </citation>
    <scope>NUCLEOTIDE SEQUENCE [LARGE SCALE GENOMIC DNA]</scope>
    <source>
        <strain evidence="2">W106-1 / CGMCC3.15140</strain>
    </source>
</reference>
<dbReference type="AlphaFoldDB" id="W3XIA5"/>
<dbReference type="OrthoDB" id="4779049at2759"/>
<dbReference type="KEGG" id="pfy:PFICI_03011"/>